<feature type="compositionally biased region" description="Basic and acidic residues" evidence="6">
    <location>
        <begin position="207"/>
        <end position="223"/>
    </location>
</feature>
<evidence type="ECO:0000256" key="4">
    <source>
        <dbReference type="ARBA" id="ARBA00022989"/>
    </source>
</evidence>
<dbReference type="AlphaFoldDB" id="A0A9W8CJ99"/>
<protein>
    <submittedName>
        <fullName evidence="9">Uncharacterized protein</fullName>
    </submittedName>
</protein>
<feature type="region of interest" description="Disordered" evidence="6">
    <location>
        <begin position="80"/>
        <end position="186"/>
    </location>
</feature>
<comment type="subcellular location">
    <subcellularLocation>
        <location evidence="1">Membrane</location>
    </subcellularLocation>
</comment>
<comment type="caution">
    <text evidence="9">The sequence shown here is derived from an EMBL/GenBank/DDBJ whole genome shotgun (WGS) entry which is preliminary data.</text>
</comment>
<feature type="compositionally biased region" description="Low complexity" evidence="6">
    <location>
        <begin position="102"/>
        <end position="124"/>
    </location>
</feature>
<keyword evidence="10" id="KW-1185">Reference proteome</keyword>
<evidence type="ECO:0000256" key="5">
    <source>
        <dbReference type="ARBA" id="ARBA00023136"/>
    </source>
</evidence>
<dbReference type="GO" id="GO:0016020">
    <property type="term" value="C:membrane"/>
    <property type="evidence" value="ECO:0007669"/>
    <property type="project" value="UniProtKB-SubCell"/>
</dbReference>
<name>A0A9W8CJ99_9FUNG</name>
<dbReference type="Pfam" id="PF01679">
    <property type="entry name" value="Pmp3"/>
    <property type="match status" value="1"/>
</dbReference>
<evidence type="ECO:0000256" key="6">
    <source>
        <dbReference type="SAM" id="MobiDB-lite"/>
    </source>
</evidence>
<feature type="chain" id="PRO_5040743236" evidence="8">
    <location>
        <begin position="22"/>
        <end position="223"/>
    </location>
</feature>
<feature type="region of interest" description="Disordered" evidence="6">
    <location>
        <begin position="199"/>
        <end position="223"/>
    </location>
</feature>
<keyword evidence="8" id="KW-0732">Signal</keyword>
<keyword evidence="4 7" id="KW-1133">Transmembrane helix</keyword>
<dbReference type="InterPro" id="IPR000612">
    <property type="entry name" value="PMP3"/>
</dbReference>
<accession>A0A9W8CJ99</accession>
<reference evidence="9" key="1">
    <citation type="submission" date="2022-07" db="EMBL/GenBank/DDBJ databases">
        <title>Phylogenomic reconstructions and comparative analyses of Kickxellomycotina fungi.</title>
        <authorList>
            <person name="Reynolds N.K."/>
            <person name="Stajich J.E."/>
            <person name="Barry K."/>
            <person name="Grigoriev I.V."/>
            <person name="Crous P."/>
            <person name="Smith M.E."/>
        </authorList>
    </citation>
    <scope>NUCLEOTIDE SEQUENCE</scope>
    <source>
        <strain evidence="9">NBRC 105413</strain>
    </source>
</reference>
<evidence type="ECO:0000256" key="2">
    <source>
        <dbReference type="ARBA" id="ARBA00009530"/>
    </source>
</evidence>
<gene>
    <name evidence="9" type="ORF">LPJ64_002226</name>
</gene>
<feature type="compositionally biased region" description="Polar residues" evidence="6">
    <location>
        <begin position="125"/>
        <end position="134"/>
    </location>
</feature>
<evidence type="ECO:0000313" key="9">
    <source>
        <dbReference type="EMBL" id="KAJ1646256.1"/>
    </source>
</evidence>
<feature type="transmembrane region" description="Helical" evidence="7">
    <location>
        <begin position="31"/>
        <end position="53"/>
    </location>
</feature>
<keyword evidence="3 7" id="KW-0812">Transmembrane</keyword>
<sequence>MEPSDIVLLILAVLCPPGSVALKRGLNREFIICMGLTLLFWVPGIAFSWYLIFKYPLANFRRRGSTGQYHTIEDGLRRHSLTSTAGSGDDSPYRSEEDDSRSTTMTSETAAAAETAAATAAVSTQPEQSLQRHLSSGRSKKHRRARKSSRSNPSRGSTSNSRSSSALQEAARNYAMRQQQRQQSNSVKKWFVDHFYFADPTQVPPSSEREPLSNEQHELSSNR</sequence>
<evidence type="ECO:0000313" key="10">
    <source>
        <dbReference type="Proteomes" id="UP001145021"/>
    </source>
</evidence>
<feature type="signal peptide" evidence="8">
    <location>
        <begin position="1"/>
        <end position="21"/>
    </location>
</feature>
<feature type="compositionally biased region" description="Basic residues" evidence="6">
    <location>
        <begin position="138"/>
        <end position="149"/>
    </location>
</feature>
<dbReference type="Proteomes" id="UP001145021">
    <property type="component" value="Unassembled WGS sequence"/>
</dbReference>
<comment type="similarity">
    <text evidence="2">Belongs to the UPF0057 (PMP3) family.</text>
</comment>
<dbReference type="EMBL" id="JANBOH010000068">
    <property type="protein sequence ID" value="KAJ1646256.1"/>
    <property type="molecule type" value="Genomic_DNA"/>
</dbReference>
<feature type="compositionally biased region" description="Polar residues" evidence="6">
    <location>
        <begin position="176"/>
        <end position="186"/>
    </location>
</feature>
<evidence type="ECO:0000256" key="3">
    <source>
        <dbReference type="ARBA" id="ARBA00022692"/>
    </source>
</evidence>
<proteinExistence type="inferred from homology"/>
<evidence type="ECO:0000256" key="8">
    <source>
        <dbReference type="SAM" id="SignalP"/>
    </source>
</evidence>
<organism evidence="9 10">
    <name type="scientific">Coemansia asiatica</name>
    <dbReference type="NCBI Taxonomy" id="1052880"/>
    <lineage>
        <taxon>Eukaryota</taxon>
        <taxon>Fungi</taxon>
        <taxon>Fungi incertae sedis</taxon>
        <taxon>Zoopagomycota</taxon>
        <taxon>Kickxellomycotina</taxon>
        <taxon>Kickxellomycetes</taxon>
        <taxon>Kickxellales</taxon>
        <taxon>Kickxellaceae</taxon>
        <taxon>Coemansia</taxon>
    </lineage>
</organism>
<feature type="compositionally biased region" description="Low complexity" evidence="6">
    <location>
        <begin position="150"/>
        <end position="165"/>
    </location>
</feature>
<dbReference type="PANTHER" id="PTHR21659">
    <property type="entry name" value="HYDROPHOBIC PROTEIN RCI2 LOW TEMPERATURE AND SALT RESPONSIVE PROTEIN LTI6 -RELATED"/>
    <property type="match status" value="1"/>
</dbReference>
<evidence type="ECO:0000256" key="1">
    <source>
        <dbReference type="ARBA" id="ARBA00004370"/>
    </source>
</evidence>
<keyword evidence="5 7" id="KW-0472">Membrane</keyword>
<evidence type="ECO:0000256" key="7">
    <source>
        <dbReference type="SAM" id="Phobius"/>
    </source>
</evidence>
<dbReference type="PANTHER" id="PTHR21659:SF112">
    <property type="entry name" value="PROTEIN SNA2-RELATED"/>
    <property type="match status" value="1"/>
</dbReference>